<evidence type="ECO:0000313" key="2">
    <source>
        <dbReference type="EMBL" id="MCL2891414.1"/>
    </source>
</evidence>
<dbReference type="PANTHER" id="PTHR30386">
    <property type="entry name" value="MEMBRANE FUSION SUBUNIT OF EMRAB-TOLC MULTIDRUG EFFLUX PUMP"/>
    <property type="match status" value="1"/>
</dbReference>
<dbReference type="InterPro" id="IPR050739">
    <property type="entry name" value="MFP"/>
</dbReference>
<keyword evidence="1" id="KW-1133">Transmembrane helix</keyword>
<evidence type="ECO:0000313" key="3">
    <source>
        <dbReference type="Proteomes" id="UP001203069"/>
    </source>
</evidence>
<dbReference type="RefSeq" id="WP_249243374.1">
    <property type="nucleotide sequence ID" value="NZ_JAKPBZ010000100.1"/>
</dbReference>
<organism evidence="2 3">
    <name type="scientific">Brenneria tiliae</name>
    <dbReference type="NCBI Taxonomy" id="2914984"/>
    <lineage>
        <taxon>Bacteria</taxon>
        <taxon>Pseudomonadati</taxon>
        <taxon>Pseudomonadota</taxon>
        <taxon>Gammaproteobacteria</taxon>
        <taxon>Enterobacterales</taxon>
        <taxon>Pectobacteriaceae</taxon>
        <taxon>Brenneria</taxon>
    </lineage>
</organism>
<sequence>MSKVDTDSDVGVELHKDYALIIRATIFILTIAIALSFVVTIKKRVVLNDAIITTAPEPLFFYAEKDMEIQFYNIKDGGVVKKGERIYKSINPELEENEALLLQQISEDETKIKVMEDHIADVYEQMNIEKKYEDYKYNKNQSELKNIDVVLKEHNHDYDIFNKNYEEESAFVNKLSNYKDSYLSKSDVIEYKTKLFSSRSDLIDLKSAISNLEKRKYSLEDEQNRYVVGVTRYKELDMDLNKLKGELDVLVSGLNVKKTKIDNIKANKLRIEGIAKVDGKVEFNNVNSIRPTQVKRGALIFTIYPEGNYFIAKGIVDERYIRDIKIGQLVELKMDAYNYLKYGAIKGEVETVFNVKNGTAEVVINILDKNNFELEFGNAIRAFIILDEINLLEYMYEIIFPYVA</sequence>
<dbReference type="Proteomes" id="UP001203069">
    <property type="component" value="Unassembled WGS sequence"/>
</dbReference>
<protein>
    <submittedName>
        <fullName evidence="2">HlyD family secretion protein</fullName>
    </submittedName>
</protein>
<name>A0ABT0MNK2_9GAMM</name>
<comment type="caution">
    <text evidence="2">The sequence shown here is derived from an EMBL/GenBank/DDBJ whole genome shotgun (WGS) entry which is preliminary data.</text>
</comment>
<evidence type="ECO:0000256" key="1">
    <source>
        <dbReference type="SAM" id="Phobius"/>
    </source>
</evidence>
<feature type="transmembrane region" description="Helical" evidence="1">
    <location>
        <begin position="20"/>
        <end position="41"/>
    </location>
</feature>
<keyword evidence="1" id="KW-0472">Membrane</keyword>
<dbReference type="EMBL" id="JAKPBZ010000100">
    <property type="protein sequence ID" value="MCL2891414.1"/>
    <property type="molecule type" value="Genomic_DNA"/>
</dbReference>
<proteinExistence type="predicted"/>
<reference evidence="2 3" key="1">
    <citation type="submission" date="2022-02" db="EMBL/GenBank/DDBJ databases">
        <title>Description of Brenneria tiliae sp. nov. isolated from symptomatic Tilia x moltkei and Tilia x europaea trees in the UK.</title>
        <authorList>
            <person name="Kile H."/>
        </authorList>
    </citation>
    <scope>NUCLEOTIDE SEQUENCE [LARGE SCALE GENOMIC DNA]</scope>
    <source>
        <strain evidence="2 3">MC1SB4.1</strain>
    </source>
</reference>
<keyword evidence="1" id="KW-0812">Transmembrane</keyword>
<dbReference type="PANTHER" id="PTHR30386:SF28">
    <property type="entry name" value="EXPORTED PROTEIN"/>
    <property type="match status" value="1"/>
</dbReference>
<keyword evidence="3" id="KW-1185">Reference proteome</keyword>
<gene>
    <name evidence="2" type="ORF">MFP26_01615</name>
</gene>
<dbReference type="PRINTS" id="PR01490">
    <property type="entry name" value="RTXTOXIND"/>
</dbReference>
<accession>A0ABT0MNK2</accession>